<comment type="catalytic activity">
    <reaction evidence="16 17">
        <text>a ubiquinone + NADH + 5 H(+)(in) = a ubiquinol + NAD(+) + 4 H(+)(out)</text>
        <dbReference type="Rhea" id="RHEA:29091"/>
        <dbReference type="Rhea" id="RHEA-COMP:9565"/>
        <dbReference type="Rhea" id="RHEA-COMP:9566"/>
        <dbReference type="ChEBI" id="CHEBI:15378"/>
        <dbReference type="ChEBI" id="CHEBI:16389"/>
        <dbReference type="ChEBI" id="CHEBI:17976"/>
        <dbReference type="ChEBI" id="CHEBI:57540"/>
        <dbReference type="ChEBI" id="CHEBI:57945"/>
        <dbReference type="EC" id="7.1.1.2"/>
    </reaction>
</comment>
<evidence type="ECO:0000256" key="14">
    <source>
        <dbReference type="ARBA" id="ARBA00023128"/>
    </source>
</evidence>
<organism evidence="19">
    <name type="scientific">Aporrectodea rosea</name>
    <dbReference type="NCBI Taxonomy" id="27389"/>
    <lineage>
        <taxon>Eukaryota</taxon>
        <taxon>Metazoa</taxon>
        <taxon>Spiralia</taxon>
        <taxon>Lophotrochozoa</taxon>
        <taxon>Annelida</taxon>
        <taxon>Clitellata</taxon>
        <taxon>Oligochaeta</taxon>
        <taxon>Crassiclitellata</taxon>
        <taxon>Lumbricina</taxon>
        <taxon>Lumbricidae</taxon>
        <taxon>Lumbricinae</taxon>
        <taxon>Aporrectodea</taxon>
    </lineage>
</organism>
<keyword evidence="8 17" id="KW-0999">Mitochondrion inner membrane</keyword>
<evidence type="ECO:0000313" key="19">
    <source>
        <dbReference type="EMBL" id="QIE13197.1"/>
    </source>
</evidence>
<keyword evidence="12 17" id="KW-0520">NAD</keyword>
<feature type="transmembrane region" description="Helical" evidence="17">
    <location>
        <begin position="175"/>
        <end position="194"/>
    </location>
</feature>
<keyword evidence="13 17" id="KW-0830">Ubiquinone</keyword>
<evidence type="ECO:0000256" key="6">
    <source>
        <dbReference type="ARBA" id="ARBA00022660"/>
    </source>
</evidence>
<accession>A0A6G6D9H3</accession>
<comment type="subcellular location">
    <subcellularLocation>
        <location evidence="1 17">Mitochondrion inner membrane</location>
        <topology evidence="1 17">Multi-pass membrane protein</topology>
    </subcellularLocation>
</comment>
<evidence type="ECO:0000256" key="7">
    <source>
        <dbReference type="ARBA" id="ARBA00022692"/>
    </source>
</evidence>
<keyword evidence="15 17" id="KW-0472">Membrane</keyword>
<proteinExistence type="inferred from homology"/>
<feature type="transmembrane region" description="Helical" evidence="17">
    <location>
        <begin position="314"/>
        <end position="334"/>
    </location>
</feature>
<evidence type="ECO:0000256" key="15">
    <source>
        <dbReference type="ARBA" id="ARBA00023136"/>
    </source>
</evidence>
<dbReference type="EC" id="7.1.1.2" evidence="3 17"/>
<dbReference type="GO" id="GO:0006120">
    <property type="term" value="P:mitochondrial electron transport, NADH to ubiquinone"/>
    <property type="evidence" value="ECO:0007669"/>
    <property type="project" value="InterPro"/>
</dbReference>
<keyword evidence="7 17" id="KW-0812">Transmembrane</keyword>
<keyword evidence="10 17" id="KW-0249">Electron transport</keyword>
<evidence type="ECO:0000256" key="12">
    <source>
        <dbReference type="ARBA" id="ARBA00023027"/>
    </source>
</evidence>
<dbReference type="GeneID" id="54095372"/>
<dbReference type="Pfam" id="PF00361">
    <property type="entry name" value="Proton_antipo_M"/>
    <property type="match status" value="1"/>
</dbReference>
<evidence type="ECO:0000256" key="10">
    <source>
        <dbReference type="ARBA" id="ARBA00022982"/>
    </source>
</evidence>
<feature type="transmembrane region" description="Helical" evidence="17">
    <location>
        <begin position="119"/>
        <end position="143"/>
    </location>
</feature>
<feature type="transmembrane region" description="Helical" evidence="17">
    <location>
        <begin position="149"/>
        <end position="168"/>
    </location>
</feature>
<evidence type="ECO:0000256" key="5">
    <source>
        <dbReference type="ARBA" id="ARBA00022448"/>
    </source>
</evidence>
<keyword evidence="5" id="KW-0813">Transport</keyword>
<keyword evidence="14 17" id="KW-0496">Mitochondrion</keyword>
<evidence type="ECO:0000256" key="2">
    <source>
        <dbReference type="ARBA" id="ARBA00007012"/>
    </source>
</evidence>
<feature type="transmembrane region" description="Helical" evidence="17">
    <location>
        <begin position="200"/>
        <end position="224"/>
    </location>
</feature>
<evidence type="ECO:0000256" key="11">
    <source>
        <dbReference type="ARBA" id="ARBA00022989"/>
    </source>
</evidence>
<sequence length="335" mass="37213">MNPIYSPIMMLTSLSLLISTLMALSSTNWILLWGAMELNLLSFIPIMLHTKNNQETEGSVKYFLAQALGSALLLMSSMSMWMYSSFMPNLMPILLTTSVLLKLGSAPCHFWYPSVMASISWISCLILSTWQKITPLTILALLLPLKDTYFIMVMAGVNALVGGIMGMNQSQVRTIMAYSSIGHIGWMLSLTAIYKPYISILYFLIYSILITPLFLTMMHFNIYSVKHLNKIAAKNLMLHLAVIILLLSLGGLPPLTGFMPKLVTIVMLMESMQPMVFMLVAGSVMNLFFYLNIAINMMSSTYTLKPLKPVKNSIVSAIILATATVSLGMSPLIMM</sequence>
<gene>
    <name evidence="19" type="primary">ND2</name>
</gene>
<dbReference type="RefSeq" id="YP_009744342.1">
    <property type="nucleotide sequence ID" value="NC_046733.1"/>
</dbReference>
<evidence type="ECO:0000256" key="16">
    <source>
        <dbReference type="ARBA" id="ARBA00049551"/>
    </source>
</evidence>
<comment type="function">
    <text evidence="17">Core subunit of the mitochondrial membrane respiratory chain NADH dehydrogenase (Complex I) which catalyzes electron transfer from NADH through the respiratory chain, using ubiquinone as an electron acceptor. Essential for the catalytic activity and assembly of complex I.</text>
</comment>
<evidence type="ECO:0000256" key="17">
    <source>
        <dbReference type="RuleBase" id="RU003403"/>
    </source>
</evidence>
<evidence type="ECO:0000256" key="4">
    <source>
        <dbReference type="ARBA" id="ARBA00021008"/>
    </source>
</evidence>
<dbReference type="InterPro" id="IPR050175">
    <property type="entry name" value="Complex_I_Subunit_2"/>
</dbReference>
<evidence type="ECO:0000256" key="13">
    <source>
        <dbReference type="ARBA" id="ARBA00023075"/>
    </source>
</evidence>
<reference evidence="19" key="1">
    <citation type="journal article" date="2019" name="Mitochondrial DNA Part B Resour">
        <title>The complete mitochondrial genome of Aporrectodea rosea (Annelida: Lumbricidae).</title>
        <authorList>
            <person name="Shekhovtsov S.V."/>
            <person name="Peltek S.E."/>
        </authorList>
    </citation>
    <scope>NUCLEOTIDE SEQUENCE</scope>
</reference>
<dbReference type="CTD" id="4536"/>
<comment type="similarity">
    <text evidence="2 17">Belongs to the complex I subunit 2 family.</text>
</comment>
<feature type="transmembrane region" description="Helical" evidence="17">
    <location>
        <begin position="7"/>
        <end position="24"/>
    </location>
</feature>
<keyword evidence="6 17" id="KW-0679">Respiratory chain</keyword>
<evidence type="ECO:0000259" key="18">
    <source>
        <dbReference type="Pfam" id="PF00361"/>
    </source>
</evidence>
<dbReference type="PRINTS" id="PR01436">
    <property type="entry name" value="NADHDHGNASE2"/>
</dbReference>
<geneLocation type="mitochondrion" evidence="19"/>
<keyword evidence="9 17" id="KW-1278">Translocase</keyword>
<evidence type="ECO:0000256" key="3">
    <source>
        <dbReference type="ARBA" id="ARBA00012944"/>
    </source>
</evidence>
<dbReference type="InterPro" id="IPR001750">
    <property type="entry name" value="ND/Mrp_TM"/>
</dbReference>
<dbReference type="PANTHER" id="PTHR46552">
    <property type="entry name" value="NADH-UBIQUINONE OXIDOREDUCTASE CHAIN 2"/>
    <property type="match status" value="1"/>
</dbReference>
<feature type="transmembrane region" description="Helical" evidence="17">
    <location>
        <begin position="275"/>
        <end position="293"/>
    </location>
</feature>
<feature type="domain" description="NADH:quinone oxidoreductase/Mrp antiporter transmembrane" evidence="18">
    <location>
        <begin position="26"/>
        <end position="285"/>
    </location>
</feature>
<dbReference type="AlphaFoldDB" id="A0A6G6D9H3"/>
<evidence type="ECO:0000256" key="8">
    <source>
        <dbReference type="ARBA" id="ARBA00022792"/>
    </source>
</evidence>
<dbReference type="InterPro" id="IPR003917">
    <property type="entry name" value="NADH_UbQ_OxRdtase_chain2"/>
</dbReference>
<keyword evidence="11 17" id="KW-1133">Transmembrane helix</keyword>
<evidence type="ECO:0000256" key="9">
    <source>
        <dbReference type="ARBA" id="ARBA00022967"/>
    </source>
</evidence>
<dbReference type="EMBL" id="MK573632">
    <property type="protein sequence ID" value="QIE13197.1"/>
    <property type="molecule type" value="Genomic_DNA"/>
</dbReference>
<dbReference type="GO" id="GO:0008137">
    <property type="term" value="F:NADH dehydrogenase (ubiquinone) activity"/>
    <property type="evidence" value="ECO:0007669"/>
    <property type="project" value="UniProtKB-EC"/>
</dbReference>
<feature type="transmembrane region" description="Helical" evidence="17">
    <location>
        <begin position="90"/>
        <end position="112"/>
    </location>
</feature>
<dbReference type="PANTHER" id="PTHR46552:SF1">
    <property type="entry name" value="NADH-UBIQUINONE OXIDOREDUCTASE CHAIN 2"/>
    <property type="match status" value="1"/>
</dbReference>
<dbReference type="GO" id="GO:0005743">
    <property type="term" value="C:mitochondrial inner membrane"/>
    <property type="evidence" value="ECO:0007669"/>
    <property type="project" value="UniProtKB-SubCell"/>
</dbReference>
<protein>
    <recommendedName>
        <fullName evidence="4 17">NADH-ubiquinone oxidoreductase chain 2</fullName>
        <ecNumber evidence="3 17">7.1.1.2</ecNumber>
    </recommendedName>
</protein>
<feature type="transmembrane region" description="Helical" evidence="17">
    <location>
        <begin position="236"/>
        <end position="255"/>
    </location>
</feature>
<evidence type="ECO:0000256" key="1">
    <source>
        <dbReference type="ARBA" id="ARBA00004448"/>
    </source>
</evidence>
<name>A0A6G6D9H3_9ANNE</name>